<sequence length="298" mass="33602">MTIAAEGSLLTRAAVALNEACRKADLDADGVTLLRDFANTVYHLPAERVVVRLAQANTPGKFDRLGTSVKVTRWLVEQGFPTIRPLDVKQPVVAEGFLATFWHHEEHIGPPPDPAQLGPLLRRLHDLPPVPFELPTHDPFGTVRRSIQAGLALDEADRAWLLERCEALAETYYERLDFALPYGLVHGDAHRGNMIRTRDGFLLCDWDGVCAGPREIDLIPTLAGVRFGLTERQRSNFSQAYGYDATRWEGYPVLRDMRELQTLTAVLRNAHRDEAAFAELRHRLDSLRAGDDRQWHPF</sequence>
<keyword evidence="2" id="KW-0808">Transferase</keyword>
<dbReference type="InterPro" id="IPR002575">
    <property type="entry name" value="Aminoglycoside_PTrfase"/>
</dbReference>
<dbReference type="Proteomes" id="UP000552644">
    <property type="component" value="Unassembled WGS sequence"/>
</dbReference>
<dbReference type="Gene3D" id="1.10.510.10">
    <property type="entry name" value="Transferase(Phosphotransferase) domain 1"/>
    <property type="match status" value="1"/>
</dbReference>
<dbReference type="RefSeq" id="WP_184715424.1">
    <property type="nucleotide sequence ID" value="NZ_JACHJP010000003.1"/>
</dbReference>
<keyword evidence="3" id="KW-1185">Reference proteome</keyword>
<gene>
    <name evidence="2" type="ORF">FHS44_003283</name>
</gene>
<name>A0A7W7QM84_9ACTN</name>
<organism evidence="2 3">
    <name type="scientific">Streptosporangium saharense</name>
    <dbReference type="NCBI Taxonomy" id="1706840"/>
    <lineage>
        <taxon>Bacteria</taxon>
        <taxon>Bacillati</taxon>
        <taxon>Actinomycetota</taxon>
        <taxon>Actinomycetes</taxon>
        <taxon>Streptosporangiales</taxon>
        <taxon>Streptosporangiaceae</taxon>
        <taxon>Streptosporangium</taxon>
    </lineage>
</organism>
<accession>A0A7W7QM84</accession>
<comment type="caution">
    <text evidence="2">The sequence shown here is derived from an EMBL/GenBank/DDBJ whole genome shotgun (WGS) entry which is preliminary data.</text>
</comment>
<reference evidence="2 3" key="1">
    <citation type="submission" date="2020-08" db="EMBL/GenBank/DDBJ databases">
        <title>Genomic Encyclopedia of Type Strains, Phase III (KMG-III): the genomes of soil and plant-associated and newly described type strains.</title>
        <authorList>
            <person name="Whitman W."/>
        </authorList>
    </citation>
    <scope>NUCLEOTIDE SEQUENCE [LARGE SCALE GENOMIC DNA]</scope>
    <source>
        <strain evidence="2 3">CECT 8840</strain>
    </source>
</reference>
<dbReference type="AlphaFoldDB" id="A0A7W7QM84"/>
<dbReference type="GO" id="GO:0016740">
    <property type="term" value="F:transferase activity"/>
    <property type="evidence" value="ECO:0007669"/>
    <property type="project" value="UniProtKB-KW"/>
</dbReference>
<feature type="domain" description="Aminoglycoside phosphotransferase" evidence="1">
    <location>
        <begin position="35"/>
        <end position="249"/>
    </location>
</feature>
<proteinExistence type="predicted"/>
<dbReference type="EMBL" id="JACHJP010000003">
    <property type="protein sequence ID" value="MBB4916195.1"/>
    <property type="molecule type" value="Genomic_DNA"/>
</dbReference>
<evidence type="ECO:0000313" key="2">
    <source>
        <dbReference type="EMBL" id="MBB4916195.1"/>
    </source>
</evidence>
<dbReference type="InterPro" id="IPR011009">
    <property type="entry name" value="Kinase-like_dom_sf"/>
</dbReference>
<evidence type="ECO:0000313" key="3">
    <source>
        <dbReference type="Proteomes" id="UP000552644"/>
    </source>
</evidence>
<dbReference type="Pfam" id="PF01636">
    <property type="entry name" value="APH"/>
    <property type="match status" value="1"/>
</dbReference>
<evidence type="ECO:0000259" key="1">
    <source>
        <dbReference type="Pfam" id="PF01636"/>
    </source>
</evidence>
<protein>
    <submittedName>
        <fullName evidence="2">Aminoglycoside phosphotransferase</fullName>
    </submittedName>
</protein>
<dbReference type="SUPFAM" id="SSF56112">
    <property type="entry name" value="Protein kinase-like (PK-like)"/>
    <property type="match status" value="1"/>
</dbReference>